<dbReference type="InterPro" id="IPR050832">
    <property type="entry name" value="Bact_Acetyltransf"/>
</dbReference>
<dbReference type="InterPro" id="IPR006464">
    <property type="entry name" value="AcTrfase_RimI/Ard1"/>
</dbReference>
<dbReference type="Proteomes" id="UP001500253">
    <property type="component" value="Unassembled WGS sequence"/>
</dbReference>
<dbReference type="NCBIfam" id="TIGR01575">
    <property type="entry name" value="rimI"/>
    <property type="match status" value="1"/>
</dbReference>
<gene>
    <name evidence="5" type="ORF">GCM10010246_11130</name>
</gene>
<keyword evidence="6" id="KW-1185">Reference proteome</keyword>
<comment type="caution">
    <text evidence="5">The sequence shown here is derived from an EMBL/GenBank/DDBJ whole genome shotgun (WGS) entry which is preliminary data.</text>
</comment>
<evidence type="ECO:0000313" key="5">
    <source>
        <dbReference type="EMBL" id="GAA2330028.1"/>
    </source>
</evidence>
<feature type="compositionally biased region" description="Low complexity" evidence="3">
    <location>
        <begin position="193"/>
        <end position="213"/>
    </location>
</feature>
<sequence length="220" mass="23255">MTPATPPATPSATPEVPVVREMRWWDIERVLRLEVDLFPEDAWSPGMFWSELAHARGPAATRHYVVAEAGGRLVGYAGLAAVDRTADVQTIATARDHWGTGLGARLLTNLITAATSFECREVLLEVRVDNRRAQRLYERFGFEPIGIRKGYYQPGNVDALVMRLADPAAAAEPATPAASLAAPSPAPSPAPGSPASVPSSAPGPAQGSVPSSVQGTKTHG</sequence>
<evidence type="ECO:0000256" key="2">
    <source>
        <dbReference type="ARBA" id="ARBA00023315"/>
    </source>
</evidence>
<evidence type="ECO:0000259" key="4">
    <source>
        <dbReference type="PROSITE" id="PS51186"/>
    </source>
</evidence>
<feature type="domain" description="N-acetyltransferase" evidence="4">
    <location>
        <begin position="17"/>
        <end position="167"/>
    </location>
</feature>
<evidence type="ECO:0000256" key="1">
    <source>
        <dbReference type="ARBA" id="ARBA00022679"/>
    </source>
</evidence>
<protein>
    <recommendedName>
        <fullName evidence="4">N-acetyltransferase domain-containing protein</fullName>
    </recommendedName>
</protein>
<dbReference type="PROSITE" id="PS51186">
    <property type="entry name" value="GNAT"/>
    <property type="match status" value="1"/>
</dbReference>
<dbReference type="SUPFAM" id="SSF55729">
    <property type="entry name" value="Acyl-CoA N-acyltransferases (Nat)"/>
    <property type="match status" value="1"/>
</dbReference>
<name>A0ABN3FGR1_9ACTN</name>
<dbReference type="CDD" id="cd04301">
    <property type="entry name" value="NAT_SF"/>
    <property type="match status" value="1"/>
</dbReference>
<feature type="compositionally biased region" description="Low complexity" evidence="3">
    <location>
        <begin position="172"/>
        <end position="183"/>
    </location>
</feature>
<dbReference type="InterPro" id="IPR000182">
    <property type="entry name" value="GNAT_dom"/>
</dbReference>
<organism evidence="5 6">
    <name type="scientific">Streptomyces cuspidosporus</name>
    <dbReference type="NCBI Taxonomy" id="66882"/>
    <lineage>
        <taxon>Bacteria</taxon>
        <taxon>Bacillati</taxon>
        <taxon>Actinomycetota</taxon>
        <taxon>Actinomycetes</taxon>
        <taxon>Kitasatosporales</taxon>
        <taxon>Streptomycetaceae</taxon>
        <taxon>Streptomyces</taxon>
    </lineage>
</organism>
<dbReference type="Gene3D" id="3.40.630.30">
    <property type="match status" value="1"/>
</dbReference>
<dbReference type="Pfam" id="PF00583">
    <property type="entry name" value="Acetyltransf_1"/>
    <property type="match status" value="1"/>
</dbReference>
<dbReference type="EMBL" id="BAAASD010000003">
    <property type="protein sequence ID" value="GAA2330028.1"/>
    <property type="molecule type" value="Genomic_DNA"/>
</dbReference>
<evidence type="ECO:0000256" key="3">
    <source>
        <dbReference type="SAM" id="MobiDB-lite"/>
    </source>
</evidence>
<keyword evidence="2" id="KW-0012">Acyltransferase</keyword>
<feature type="region of interest" description="Disordered" evidence="3">
    <location>
        <begin position="172"/>
        <end position="220"/>
    </location>
</feature>
<dbReference type="PANTHER" id="PTHR43877">
    <property type="entry name" value="AMINOALKYLPHOSPHONATE N-ACETYLTRANSFERASE-RELATED-RELATED"/>
    <property type="match status" value="1"/>
</dbReference>
<reference evidence="5 6" key="1">
    <citation type="journal article" date="2019" name="Int. J. Syst. Evol. Microbiol.">
        <title>The Global Catalogue of Microorganisms (GCM) 10K type strain sequencing project: providing services to taxonomists for standard genome sequencing and annotation.</title>
        <authorList>
            <consortium name="The Broad Institute Genomics Platform"/>
            <consortium name="The Broad Institute Genome Sequencing Center for Infectious Disease"/>
            <person name="Wu L."/>
            <person name="Ma J."/>
        </authorList>
    </citation>
    <scope>NUCLEOTIDE SEQUENCE [LARGE SCALE GENOMIC DNA]</scope>
    <source>
        <strain evidence="5 6">JCM 4316</strain>
    </source>
</reference>
<dbReference type="InterPro" id="IPR016181">
    <property type="entry name" value="Acyl_CoA_acyltransferase"/>
</dbReference>
<accession>A0ABN3FGR1</accession>
<keyword evidence="1" id="KW-0808">Transferase</keyword>
<evidence type="ECO:0000313" key="6">
    <source>
        <dbReference type="Proteomes" id="UP001500253"/>
    </source>
</evidence>
<proteinExistence type="predicted"/>